<protein>
    <submittedName>
        <fullName evidence="1">Uncharacterized protein</fullName>
    </submittedName>
</protein>
<dbReference type="EMBL" id="FMYP01000024">
    <property type="protein sequence ID" value="SDC28932.1"/>
    <property type="molecule type" value="Genomic_DNA"/>
</dbReference>
<evidence type="ECO:0000313" key="1">
    <source>
        <dbReference type="EMBL" id="SDC28932.1"/>
    </source>
</evidence>
<accession>A0A1G6KCX3</accession>
<name>A0A1G6KCX3_9BACT</name>
<dbReference type="Proteomes" id="UP000199452">
    <property type="component" value="Unassembled WGS sequence"/>
</dbReference>
<gene>
    <name evidence="1" type="ORF">SAMN05216323_102436</name>
</gene>
<keyword evidence="2" id="KW-1185">Reference proteome</keyword>
<dbReference type="STRING" id="1640674.SAMN05216323_102436"/>
<sequence>MFHFAVKVNVIYFVKYNFHARKLKSVGIC</sequence>
<dbReference type="AlphaFoldDB" id="A0A1G6KCX3"/>
<reference evidence="1 2" key="1">
    <citation type="submission" date="2016-09" db="EMBL/GenBank/DDBJ databases">
        <authorList>
            <person name="Capua I."/>
            <person name="De Benedictis P."/>
            <person name="Joannis T."/>
            <person name="Lombin L.H."/>
            <person name="Cattoli G."/>
        </authorList>
    </citation>
    <scope>NUCLEOTIDE SEQUENCE [LARGE SCALE GENOMIC DNA]</scope>
    <source>
        <strain evidence="1 2">A7P-90m</strain>
    </source>
</reference>
<evidence type="ECO:0000313" key="2">
    <source>
        <dbReference type="Proteomes" id="UP000199452"/>
    </source>
</evidence>
<organism evidence="1 2">
    <name type="scientific">Williamwhitmania taraxaci</name>
    <dbReference type="NCBI Taxonomy" id="1640674"/>
    <lineage>
        <taxon>Bacteria</taxon>
        <taxon>Pseudomonadati</taxon>
        <taxon>Bacteroidota</taxon>
        <taxon>Bacteroidia</taxon>
        <taxon>Bacteroidales</taxon>
        <taxon>Williamwhitmaniaceae</taxon>
        <taxon>Williamwhitmania</taxon>
    </lineage>
</organism>
<proteinExistence type="predicted"/>